<dbReference type="Proteomes" id="UP001479436">
    <property type="component" value="Unassembled WGS sequence"/>
</dbReference>
<keyword evidence="4" id="KW-0812">Transmembrane</keyword>
<dbReference type="Gene3D" id="3.90.550.10">
    <property type="entry name" value="Spore Coat Polysaccharide Biosynthesis Protein SpsA, Chain A"/>
    <property type="match status" value="1"/>
</dbReference>
<dbReference type="Pfam" id="PF05637">
    <property type="entry name" value="Glyco_transf_34"/>
    <property type="match status" value="2"/>
</dbReference>
<gene>
    <name evidence="5" type="ORF">K7432_001771</name>
</gene>
<sequence>MFDINYTRLNLPSKGALSQKKPILIVAVIISLVVMTFLLHNTYQSQFGLADDQVVTSGGVRMRAKPKPSEIAIVMAYDEKESYYLPRSRDNKEEYAKKHGYKFLQDNIYDKSRGPAWGKILSLRKYMRTYPSIKWFWWIDVDTVLMDPTLALEDHVLVNLTKPEYSGKDMVISYDCNGLNAGSFFIRNTPWSQDFLALVYEPQYSTRFGYAEQGTMQHLYETSPEIAEHFYFVPQNLINAFPNEACGDQDSIHAYKEGNLIIHFAGCWIPSRDNCKARFDEFWGRRIPAFPEAL</sequence>
<evidence type="ECO:0000313" key="6">
    <source>
        <dbReference type="Proteomes" id="UP001479436"/>
    </source>
</evidence>
<keyword evidence="2" id="KW-0328">Glycosyltransferase</keyword>
<comment type="caution">
    <text evidence="5">The sequence shown here is derived from an EMBL/GenBank/DDBJ whole genome shotgun (WGS) entry which is preliminary data.</text>
</comment>
<evidence type="ECO:0000256" key="4">
    <source>
        <dbReference type="SAM" id="Phobius"/>
    </source>
</evidence>
<proteinExistence type="inferred from homology"/>
<dbReference type="InterPro" id="IPR008630">
    <property type="entry name" value="Glyco_trans_34"/>
</dbReference>
<evidence type="ECO:0000313" key="5">
    <source>
        <dbReference type="EMBL" id="KAK9767956.1"/>
    </source>
</evidence>
<feature type="transmembrane region" description="Helical" evidence="4">
    <location>
        <begin position="21"/>
        <end position="39"/>
    </location>
</feature>
<name>A0ABR2X2I8_9FUNG</name>
<keyword evidence="4" id="KW-1133">Transmembrane helix</keyword>
<keyword evidence="3" id="KW-0808">Transferase</keyword>
<evidence type="ECO:0000256" key="1">
    <source>
        <dbReference type="ARBA" id="ARBA00005664"/>
    </source>
</evidence>
<protein>
    <submittedName>
        <fullName evidence="5">Uncharacterized protein</fullName>
    </submittedName>
</protein>
<dbReference type="PANTHER" id="PTHR31306:SF4">
    <property type="entry name" value="ALPHA-1,2-GALACTOSYLTRANSFERASE"/>
    <property type="match status" value="1"/>
</dbReference>
<dbReference type="InterPro" id="IPR029044">
    <property type="entry name" value="Nucleotide-diphossugar_trans"/>
</dbReference>
<accession>A0ABR2X2I8</accession>
<reference evidence="5 6" key="1">
    <citation type="submission" date="2023-04" db="EMBL/GenBank/DDBJ databases">
        <title>Genome of Basidiobolus ranarum AG-B5.</title>
        <authorList>
            <person name="Stajich J.E."/>
            <person name="Carter-House D."/>
            <person name="Gryganskyi A."/>
        </authorList>
    </citation>
    <scope>NUCLEOTIDE SEQUENCE [LARGE SCALE GENOMIC DNA]</scope>
    <source>
        <strain evidence="5 6">AG-B5</strain>
    </source>
</reference>
<dbReference type="PANTHER" id="PTHR31306">
    <property type="entry name" value="ALPHA-1,6-MANNOSYLTRANSFERASE MNN11-RELATED"/>
    <property type="match status" value="1"/>
</dbReference>
<dbReference type="SUPFAM" id="SSF53448">
    <property type="entry name" value="Nucleotide-diphospho-sugar transferases"/>
    <property type="match status" value="1"/>
</dbReference>
<keyword evidence="6" id="KW-1185">Reference proteome</keyword>
<evidence type="ECO:0000256" key="2">
    <source>
        <dbReference type="ARBA" id="ARBA00022676"/>
    </source>
</evidence>
<evidence type="ECO:0000256" key="3">
    <source>
        <dbReference type="ARBA" id="ARBA00022679"/>
    </source>
</evidence>
<dbReference type="EMBL" id="JASJQH010000043">
    <property type="protein sequence ID" value="KAK9767956.1"/>
    <property type="molecule type" value="Genomic_DNA"/>
</dbReference>
<comment type="similarity">
    <text evidence="1">Belongs to the glycosyltransferase 34 family.</text>
</comment>
<keyword evidence="4" id="KW-0472">Membrane</keyword>
<organism evidence="5 6">
    <name type="scientific">Basidiobolus ranarum</name>
    <dbReference type="NCBI Taxonomy" id="34480"/>
    <lineage>
        <taxon>Eukaryota</taxon>
        <taxon>Fungi</taxon>
        <taxon>Fungi incertae sedis</taxon>
        <taxon>Zoopagomycota</taxon>
        <taxon>Entomophthoromycotina</taxon>
        <taxon>Basidiobolomycetes</taxon>
        <taxon>Basidiobolales</taxon>
        <taxon>Basidiobolaceae</taxon>
        <taxon>Basidiobolus</taxon>
    </lineage>
</organism>